<sequence>MSLQPFWRLGGLRALVTSATNQLRTFSSSHAAKGYSLDPAKRRAQMDRYNEARRLKRQTDPEYLKRDRDFDREASRKRTEEQRKSHMELMRNNNKKRYARDPVFRLGKFLHQSLRNHACFREKLPWKSHLPVQYEHKVLHSCSRCVVTRFGGARVWLVL</sequence>
<dbReference type="AlphaFoldDB" id="A0A074WVK8"/>
<accession>A0A074WVK8</accession>
<proteinExistence type="predicted"/>
<name>A0A074WVK8_9PEZI</name>
<keyword evidence="3" id="KW-1185">Reference proteome</keyword>
<reference evidence="2 3" key="1">
    <citation type="journal article" date="2014" name="BMC Genomics">
        <title>Genome sequencing of four Aureobasidium pullulans varieties: biotechnological potential, stress tolerance, and description of new species.</title>
        <authorList>
            <person name="Gostin Ar C."/>
            <person name="Ohm R.A."/>
            <person name="Kogej T."/>
            <person name="Sonjak S."/>
            <person name="Turk M."/>
            <person name="Zajc J."/>
            <person name="Zalar P."/>
            <person name="Grube M."/>
            <person name="Sun H."/>
            <person name="Han J."/>
            <person name="Sharma A."/>
            <person name="Chiniquy J."/>
            <person name="Ngan C.Y."/>
            <person name="Lipzen A."/>
            <person name="Barry K."/>
            <person name="Grigoriev I.V."/>
            <person name="Gunde-Cimerman N."/>
        </authorList>
    </citation>
    <scope>NUCLEOTIDE SEQUENCE [LARGE SCALE GENOMIC DNA]</scope>
    <source>
        <strain evidence="2 3">CBS 147.97</strain>
    </source>
</reference>
<evidence type="ECO:0000256" key="1">
    <source>
        <dbReference type="SAM" id="MobiDB-lite"/>
    </source>
</evidence>
<dbReference type="GeneID" id="25410362"/>
<dbReference type="Proteomes" id="UP000027730">
    <property type="component" value="Unassembled WGS sequence"/>
</dbReference>
<evidence type="ECO:0000313" key="3">
    <source>
        <dbReference type="Proteomes" id="UP000027730"/>
    </source>
</evidence>
<feature type="region of interest" description="Disordered" evidence="1">
    <location>
        <begin position="37"/>
        <end position="86"/>
    </location>
</feature>
<dbReference type="RefSeq" id="XP_013428060.1">
    <property type="nucleotide sequence ID" value="XM_013572606.1"/>
</dbReference>
<organism evidence="2 3">
    <name type="scientific">Aureobasidium namibiae CBS 147.97</name>
    <dbReference type="NCBI Taxonomy" id="1043004"/>
    <lineage>
        <taxon>Eukaryota</taxon>
        <taxon>Fungi</taxon>
        <taxon>Dikarya</taxon>
        <taxon>Ascomycota</taxon>
        <taxon>Pezizomycotina</taxon>
        <taxon>Dothideomycetes</taxon>
        <taxon>Dothideomycetidae</taxon>
        <taxon>Dothideales</taxon>
        <taxon>Saccotheciaceae</taxon>
        <taxon>Aureobasidium</taxon>
    </lineage>
</organism>
<dbReference type="HOGENOM" id="CLU_096851_1_0_1"/>
<gene>
    <name evidence="2" type="ORF">M436DRAFT_45591</name>
</gene>
<protein>
    <submittedName>
        <fullName evidence="2">Uncharacterized protein</fullName>
    </submittedName>
</protein>
<evidence type="ECO:0000313" key="2">
    <source>
        <dbReference type="EMBL" id="KEQ73772.1"/>
    </source>
</evidence>
<feature type="compositionally biased region" description="Basic and acidic residues" evidence="1">
    <location>
        <begin position="39"/>
        <end position="86"/>
    </location>
</feature>
<dbReference type="EMBL" id="KL584708">
    <property type="protein sequence ID" value="KEQ73772.1"/>
    <property type="molecule type" value="Genomic_DNA"/>
</dbReference>